<feature type="chain" id="PRO_5009270284" description="Sel1 repeat family protein" evidence="1">
    <location>
        <begin position="31"/>
        <end position="332"/>
    </location>
</feature>
<proteinExistence type="predicted"/>
<dbReference type="EMBL" id="LT629762">
    <property type="protein sequence ID" value="SDT60657.1"/>
    <property type="molecule type" value="Genomic_DNA"/>
</dbReference>
<keyword evidence="1" id="KW-0732">Signal</keyword>
<evidence type="ECO:0000313" key="3">
    <source>
        <dbReference type="Proteomes" id="UP000198481"/>
    </source>
</evidence>
<dbReference type="Proteomes" id="UP000198481">
    <property type="component" value="Chromosome I"/>
</dbReference>
<name>A0A1H2BRH1_9PSED</name>
<accession>A0A1H2BRH1</accession>
<dbReference type="AlphaFoldDB" id="A0A1H2BRH1"/>
<dbReference type="Gene3D" id="1.25.40.10">
    <property type="entry name" value="Tetratricopeptide repeat domain"/>
    <property type="match status" value="2"/>
</dbReference>
<dbReference type="InterPro" id="IPR011990">
    <property type="entry name" value="TPR-like_helical_dom_sf"/>
</dbReference>
<evidence type="ECO:0008006" key="4">
    <source>
        <dbReference type="Google" id="ProtNLM"/>
    </source>
</evidence>
<organism evidence="2 3">
    <name type="scientific">Pseudomonas prosekii</name>
    <dbReference type="NCBI Taxonomy" id="1148509"/>
    <lineage>
        <taxon>Bacteria</taxon>
        <taxon>Pseudomonadati</taxon>
        <taxon>Pseudomonadota</taxon>
        <taxon>Gammaproteobacteria</taxon>
        <taxon>Pseudomonadales</taxon>
        <taxon>Pseudomonadaceae</taxon>
        <taxon>Pseudomonas</taxon>
    </lineage>
</organism>
<feature type="signal peptide" evidence="1">
    <location>
        <begin position="1"/>
        <end position="30"/>
    </location>
</feature>
<reference evidence="2 3" key="1">
    <citation type="submission" date="2016-10" db="EMBL/GenBank/DDBJ databases">
        <authorList>
            <person name="de Groot N.N."/>
        </authorList>
    </citation>
    <scope>NUCLEOTIDE SEQUENCE [LARGE SCALE GENOMIC DNA]</scope>
    <source>
        <strain evidence="2 3">LMG 26867</strain>
    </source>
</reference>
<evidence type="ECO:0000256" key="1">
    <source>
        <dbReference type="SAM" id="SignalP"/>
    </source>
</evidence>
<protein>
    <recommendedName>
        <fullName evidence="4">Sel1 repeat family protein</fullName>
    </recommendedName>
</protein>
<dbReference type="STRING" id="1148509.SAMN05216222_5402"/>
<gene>
    <name evidence="2" type="ORF">SAMN05216222_5402</name>
</gene>
<evidence type="ECO:0000313" key="2">
    <source>
        <dbReference type="EMBL" id="SDT60657.1"/>
    </source>
</evidence>
<dbReference type="SUPFAM" id="SSF81901">
    <property type="entry name" value="HCP-like"/>
    <property type="match status" value="2"/>
</dbReference>
<sequence>MRSTALRYLKSSSTLFLVLCVFFCSARAQAELSQDQLAAKTRGIELYNQYKAISAKPKLKIAADAGDPEAQYYLGEAIRTNDKYMTAEAVSSYEAAALQGDIYSMIRLAGEKNDLCVVMKNCPKTRKEPGEWGKMASDTASARAAEGSAEAMYLKYRVTGDDKWLEKSAENGYVFSQYFLGIMYRQGHGHFLLPSRRAEAIEGLMKASAEGGYPKAMLEYGAILAEKNDYQGFRYWNKKAAEAGYAVAVFGYGSYLGEEKSEFGFTYDPINSYALLSVLLELDGGGGMVDLVNFKLPELSAKMTAEQISQATELAKEWADTHPPLSFFPDKL</sequence>